<protein>
    <submittedName>
        <fullName evidence="3">Uncharacterized protein</fullName>
    </submittedName>
</protein>
<dbReference type="EMBL" id="VZPQ01000005">
    <property type="protein sequence ID" value="KAB0567548.1"/>
    <property type="molecule type" value="Genomic_DNA"/>
</dbReference>
<evidence type="ECO:0000313" key="6">
    <source>
        <dbReference type="Proteomes" id="UP000423257"/>
    </source>
</evidence>
<sequence length="292" mass="33208">MPHITKFRKAFKIDKKANLIESAVAIESCAKADKILNDYLGEIEPKNNNEGFRIHSLLNLTGRVYEHVQGMLVAISTGSPASAEALARVVVEGSINIMYLAEIGNSGTLIKFFQSWLNEHNRKLNEWKQKILDGADAEKISTMIEERRKVITILDEFVNEIETQCSVDISNPETDWPKSLYKRFETLGRETDYYESYHRLSGASHITGEDTLMWLMFMHASPEHKIKAGKEAWAYSIMMTRIASMFFVDTAFSCVKAYGRENNKDLYQCKLELQLAVRKISRQAGVPLSESP</sequence>
<proteinExistence type="predicted"/>
<dbReference type="Proteomes" id="UP000423257">
    <property type="component" value="Unassembled WGS sequence"/>
</dbReference>
<dbReference type="InterPro" id="IPR043733">
    <property type="entry name" value="DUF5677"/>
</dbReference>
<reference evidence="3 4" key="1">
    <citation type="submission" date="2016-10" db="EMBL/GenBank/DDBJ databases">
        <authorList>
            <person name="de Groot N.N."/>
        </authorList>
    </citation>
    <scope>NUCLEOTIDE SEQUENCE [LARGE SCALE GENOMIC DNA]</scope>
    <source>
        <strain evidence="3 4">BS3265</strain>
    </source>
</reference>
<name>A0A1H5AX88_9PSED</name>
<dbReference type="RefSeq" id="WP_090365759.1">
    <property type="nucleotide sequence ID" value="NZ_FNUA01000001.1"/>
</dbReference>
<dbReference type="EMBL" id="FNUA01000001">
    <property type="protein sequence ID" value="SED46240.1"/>
    <property type="molecule type" value="Genomic_DNA"/>
</dbReference>
<keyword evidence="5" id="KW-1185">Reference proteome</keyword>
<gene>
    <name evidence="2" type="ORF">C9383_19155</name>
    <name evidence="1" type="ORF">F7R03_11165</name>
    <name evidence="3" type="ORF">SAMN04490198_0254</name>
</gene>
<reference evidence="2 5" key="2">
    <citation type="submission" date="2018-03" db="EMBL/GenBank/DDBJ databases">
        <title>Draft genome sequence of the type strain of Pseudomonas palleroniana LMG 23076, isolated from rice in Cameroon.</title>
        <authorList>
            <person name="Tambong J.T."/>
        </authorList>
    </citation>
    <scope>NUCLEOTIDE SEQUENCE [LARGE SCALE GENOMIC DNA]</scope>
    <source>
        <strain evidence="2 5">LMG 23076</strain>
    </source>
</reference>
<evidence type="ECO:0000313" key="4">
    <source>
        <dbReference type="Proteomes" id="UP000199129"/>
    </source>
</evidence>
<reference evidence="1 6" key="3">
    <citation type="submission" date="2019-09" db="EMBL/GenBank/DDBJ databases">
        <title>Draft genome sequences of 48 bacterial type strains from the CCUG.</title>
        <authorList>
            <person name="Tunovic T."/>
            <person name="Pineiro-Iglesias B."/>
            <person name="Unosson C."/>
            <person name="Inganas E."/>
            <person name="Ohlen M."/>
            <person name="Cardew S."/>
            <person name="Jensie-Markopoulos S."/>
            <person name="Salva-Serra F."/>
            <person name="Jaen-Luchoro D."/>
            <person name="Karlsson R."/>
            <person name="Svensson-Stadler L."/>
            <person name="Chun J."/>
            <person name="Moore E."/>
        </authorList>
    </citation>
    <scope>NUCLEOTIDE SEQUENCE [LARGE SCALE GENOMIC DNA]</scope>
    <source>
        <strain evidence="1 6">CCUG 51524</strain>
    </source>
</reference>
<accession>A0A1H5AX88</accession>
<evidence type="ECO:0000313" key="2">
    <source>
        <dbReference type="EMBL" id="PTC24377.1"/>
    </source>
</evidence>
<evidence type="ECO:0000313" key="5">
    <source>
        <dbReference type="Proteomes" id="UP000240476"/>
    </source>
</evidence>
<dbReference type="Proteomes" id="UP000240476">
    <property type="component" value="Unassembled WGS sequence"/>
</dbReference>
<evidence type="ECO:0000313" key="3">
    <source>
        <dbReference type="EMBL" id="SED46240.1"/>
    </source>
</evidence>
<dbReference type="Pfam" id="PF18928">
    <property type="entry name" value="DUF5677"/>
    <property type="match status" value="1"/>
</dbReference>
<evidence type="ECO:0000313" key="1">
    <source>
        <dbReference type="EMBL" id="KAB0567548.1"/>
    </source>
</evidence>
<dbReference type="Proteomes" id="UP000199129">
    <property type="component" value="Unassembled WGS sequence"/>
</dbReference>
<organism evidence="3 4">
    <name type="scientific">Pseudomonas palleroniana</name>
    <dbReference type="NCBI Taxonomy" id="191390"/>
    <lineage>
        <taxon>Bacteria</taxon>
        <taxon>Pseudomonadati</taxon>
        <taxon>Pseudomonadota</taxon>
        <taxon>Gammaproteobacteria</taxon>
        <taxon>Pseudomonadales</taxon>
        <taxon>Pseudomonadaceae</taxon>
        <taxon>Pseudomonas</taxon>
    </lineage>
</organism>
<dbReference type="EMBL" id="PYWX01000053">
    <property type="protein sequence ID" value="PTC24377.1"/>
    <property type="molecule type" value="Genomic_DNA"/>
</dbReference>
<dbReference type="AlphaFoldDB" id="A0A1H5AX88"/>